<dbReference type="EMBL" id="OU892279">
    <property type="protein sequence ID" value="CAG9766247.1"/>
    <property type="molecule type" value="Genomic_DNA"/>
</dbReference>
<sequence length="305" mass="34876">MFKILIAMAYSNFRRPYPALTVQQKIFYEENGYILIENNVSSELLDEMKQRFIDICNGKENQVLTVMKDASLKHKGVKGEYLINKLQDFLYDEVLWKYVSDDNVVDIVQELIGPNITAAHSMFINKPPNAEAESSLHPLHQDLHYFPFRPADKICASWTAIERVDENNGCLYVIPGSHRGPLYNHTYPEGFKNKMYHGIQGLDHLKKTNVVMEKGDTVFFHSLLLHGSGPNRTKGFRKAISCHYADSNCHFINVKGTSQENIEKEIVELTEKLGGVAIKFEDVWKTKSRLVRGKPGNFQNLSSHL</sequence>
<dbReference type="Gene3D" id="2.60.120.620">
    <property type="entry name" value="q2cbj1_9rhob like domain"/>
    <property type="match status" value="1"/>
</dbReference>
<proteinExistence type="inferred from homology"/>
<evidence type="ECO:0000256" key="3">
    <source>
        <dbReference type="ARBA" id="ARBA00034921"/>
    </source>
</evidence>
<comment type="similarity">
    <text evidence="1">Belongs to the PhyH family.</text>
</comment>
<evidence type="ECO:0000256" key="1">
    <source>
        <dbReference type="ARBA" id="ARBA00005830"/>
    </source>
</evidence>
<dbReference type="PANTHER" id="PTHR21308">
    <property type="entry name" value="PHYTANOYL-COA ALPHA-HYDROXYLASE"/>
    <property type="match status" value="1"/>
</dbReference>
<dbReference type="InterPro" id="IPR008775">
    <property type="entry name" value="Phytyl_CoA_dOase-like"/>
</dbReference>
<dbReference type="EC" id="1.14.11.18" evidence="2"/>
<evidence type="ECO:0000256" key="4">
    <source>
        <dbReference type="ARBA" id="ARBA00034924"/>
    </source>
</evidence>
<organism evidence="5 6">
    <name type="scientific">Ceutorhynchus assimilis</name>
    <name type="common">cabbage seed weevil</name>
    <dbReference type="NCBI Taxonomy" id="467358"/>
    <lineage>
        <taxon>Eukaryota</taxon>
        <taxon>Metazoa</taxon>
        <taxon>Ecdysozoa</taxon>
        <taxon>Arthropoda</taxon>
        <taxon>Hexapoda</taxon>
        <taxon>Insecta</taxon>
        <taxon>Pterygota</taxon>
        <taxon>Neoptera</taxon>
        <taxon>Endopterygota</taxon>
        <taxon>Coleoptera</taxon>
        <taxon>Polyphaga</taxon>
        <taxon>Cucujiformia</taxon>
        <taxon>Curculionidae</taxon>
        <taxon>Ceutorhynchinae</taxon>
        <taxon>Ceutorhynchus</taxon>
    </lineage>
</organism>
<keyword evidence="6" id="KW-1185">Reference proteome</keyword>
<dbReference type="SUPFAM" id="SSF51197">
    <property type="entry name" value="Clavaminate synthase-like"/>
    <property type="match status" value="1"/>
</dbReference>
<name>A0A9N9MSK9_9CUCU</name>
<dbReference type="GO" id="GO:0001561">
    <property type="term" value="P:fatty acid alpha-oxidation"/>
    <property type="evidence" value="ECO:0007669"/>
    <property type="project" value="InterPro"/>
</dbReference>
<evidence type="ECO:0000313" key="6">
    <source>
        <dbReference type="Proteomes" id="UP001152799"/>
    </source>
</evidence>
<dbReference type="OrthoDB" id="2328924at2759"/>
<dbReference type="PANTHER" id="PTHR21308:SF1">
    <property type="entry name" value="PHYTANOYL-COA DIOXYGENASE, PEROXISOMAL"/>
    <property type="match status" value="1"/>
</dbReference>
<evidence type="ECO:0000313" key="5">
    <source>
        <dbReference type="EMBL" id="CAG9766247.1"/>
    </source>
</evidence>
<reference evidence="5" key="1">
    <citation type="submission" date="2022-01" db="EMBL/GenBank/DDBJ databases">
        <authorList>
            <person name="King R."/>
        </authorList>
    </citation>
    <scope>NUCLEOTIDE SEQUENCE</scope>
</reference>
<dbReference type="GO" id="GO:0048244">
    <property type="term" value="F:phytanoyl-CoA dioxygenase activity"/>
    <property type="evidence" value="ECO:0007669"/>
    <property type="project" value="UniProtKB-EC"/>
</dbReference>
<evidence type="ECO:0000256" key="2">
    <source>
        <dbReference type="ARBA" id="ARBA00034809"/>
    </source>
</evidence>
<dbReference type="Pfam" id="PF05721">
    <property type="entry name" value="PhyH"/>
    <property type="match status" value="1"/>
</dbReference>
<dbReference type="AlphaFoldDB" id="A0A9N9MSK9"/>
<gene>
    <name evidence="5" type="ORF">CEUTPL_LOCUS6834</name>
</gene>
<accession>A0A9N9MSK9</accession>
<protein>
    <recommendedName>
        <fullName evidence="2">phytanoyl-CoA dioxygenase</fullName>
        <ecNumber evidence="2">1.14.11.18</ecNumber>
    </recommendedName>
    <alternativeName>
        <fullName evidence="3">Phytanic acid oxidase</fullName>
    </alternativeName>
    <alternativeName>
        <fullName evidence="4">Phytanoyl-CoA alpha-hydroxylase</fullName>
    </alternativeName>
</protein>
<dbReference type="Proteomes" id="UP001152799">
    <property type="component" value="Chromosome 3"/>
</dbReference>
<dbReference type="InterPro" id="IPR047128">
    <property type="entry name" value="PhyH"/>
</dbReference>